<comment type="subcellular location">
    <subcellularLocation>
        <location evidence="1">Mitochondrion</location>
    </subcellularLocation>
</comment>
<organism evidence="2 3">
    <name type="scientific">Ascodesmis nigricans</name>
    <dbReference type="NCBI Taxonomy" id="341454"/>
    <lineage>
        <taxon>Eukaryota</taxon>
        <taxon>Fungi</taxon>
        <taxon>Dikarya</taxon>
        <taxon>Ascomycota</taxon>
        <taxon>Pezizomycotina</taxon>
        <taxon>Pezizomycetes</taxon>
        <taxon>Pezizales</taxon>
        <taxon>Ascodesmidaceae</taxon>
        <taxon>Ascodesmis</taxon>
    </lineage>
</organism>
<protein>
    <recommendedName>
        <fullName evidence="1">Large ribosomal subunit protein mL60</fullName>
    </recommendedName>
</protein>
<gene>
    <name evidence="2" type="ORF">EX30DRAFT_337160</name>
</gene>
<evidence type="ECO:0000256" key="1">
    <source>
        <dbReference type="PIRNR" id="PIRNR002216"/>
    </source>
</evidence>
<dbReference type="PIRSF" id="PIRSF002216">
    <property type="entry name" value="MRPL31_prd"/>
    <property type="match status" value="1"/>
</dbReference>
<keyword evidence="1" id="KW-0496">Mitochondrion</keyword>
<dbReference type="OrthoDB" id="2332379at2759"/>
<dbReference type="InParanoid" id="A0A4S2N6E9"/>
<dbReference type="FunCoup" id="A0A4S2N6E9">
    <property type="interactions" value="75"/>
</dbReference>
<keyword evidence="1" id="KW-0687">Ribonucleoprotein</keyword>
<dbReference type="GO" id="GO:0005762">
    <property type="term" value="C:mitochondrial large ribosomal subunit"/>
    <property type="evidence" value="ECO:0007669"/>
    <property type="project" value="UniProtKB-UniRule"/>
</dbReference>
<dbReference type="EMBL" id="ML220112">
    <property type="protein sequence ID" value="TGZ84664.1"/>
    <property type="molecule type" value="Genomic_DNA"/>
</dbReference>
<proteinExistence type="predicted"/>
<sequence>MFGPFRASNPLFGGLVWKIPWRLSPPQKYRHRKRLQRVDEVIDTLESALKKQGESIAAIERWRHEMPTEAEMEARDKYTMFDRKSKTYRKGVHKTPKWTRISQRLNPPGF</sequence>
<reference evidence="2 3" key="1">
    <citation type="submission" date="2019-04" db="EMBL/GenBank/DDBJ databases">
        <title>Comparative genomics and transcriptomics to analyze fruiting body development in filamentous ascomycetes.</title>
        <authorList>
            <consortium name="DOE Joint Genome Institute"/>
            <person name="Lutkenhaus R."/>
            <person name="Traeger S."/>
            <person name="Breuer J."/>
            <person name="Kuo A."/>
            <person name="Lipzen A."/>
            <person name="Pangilinan J."/>
            <person name="Dilworth D."/>
            <person name="Sandor L."/>
            <person name="Poggeler S."/>
            <person name="Barry K."/>
            <person name="Grigoriev I.V."/>
            <person name="Nowrousian M."/>
        </authorList>
    </citation>
    <scope>NUCLEOTIDE SEQUENCE [LARGE SCALE GENOMIC DNA]</scope>
    <source>
        <strain evidence="2 3">CBS 389.68</strain>
    </source>
</reference>
<dbReference type="GO" id="GO:0003735">
    <property type="term" value="F:structural constituent of ribosome"/>
    <property type="evidence" value="ECO:0007669"/>
    <property type="project" value="UniProtKB-UniRule"/>
</dbReference>
<comment type="subunit">
    <text evidence="1">Component of the mitochondrial large ribosomal subunit.</text>
</comment>
<dbReference type="Pfam" id="PF09784">
    <property type="entry name" value="L31"/>
    <property type="match status" value="1"/>
</dbReference>
<dbReference type="GO" id="GO:0032543">
    <property type="term" value="P:mitochondrial translation"/>
    <property type="evidence" value="ECO:0007669"/>
    <property type="project" value="UniProtKB-UniRule"/>
</dbReference>
<dbReference type="Proteomes" id="UP000298138">
    <property type="component" value="Unassembled WGS sequence"/>
</dbReference>
<dbReference type="STRING" id="341454.A0A4S2N6E9"/>
<keyword evidence="3" id="KW-1185">Reference proteome</keyword>
<evidence type="ECO:0000313" key="3">
    <source>
        <dbReference type="Proteomes" id="UP000298138"/>
    </source>
</evidence>
<dbReference type="InterPro" id="IPR016340">
    <property type="entry name" value="Ribosomal_mL60"/>
</dbReference>
<keyword evidence="1 2" id="KW-0689">Ribosomal protein</keyword>
<evidence type="ECO:0000313" key="2">
    <source>
        <dbReference type="EMBL" id="TGZ84664.1"/>
    </source>
</evidence>
<accession>A0A4S2N6E9</accession>
<dbReference type="AlphaFoldDB" id="A0A4S2N6E9"/>
<dbReference type="PANTHER" id="PTHR28271:SF1">
    <property type="entry name" value="LARGE RIBOSOMAL SUBUNIT PROTEIN ML60"/>
    <property type="match status" value="1"/>
</dbReference>
<dbReference type="PANTHER" id="PTHR28271">
    <property type="entry name" value="54S RIBOSOMAL PROTEIN L31, MITOCHONDRIAL"/>
    <property type="match status" value="1"/>
</dbReference>
<name>A0A4S2N6E9_9PEZI</name>